<proteinExistence type="predicted"/>
<comment type="caution">
    <text evidence="2">The sequence shown here is derived from an EMBL/GenBank/DDBJ whole genome shotgun (WGS) entry which is preliminary data.</text>
</comment>
<organism evidence="2 3">
    <name type="scientific">Providencia stuartii</name>
    <dbReference type="NCBI Taxonomy" id="588"/>
    <lineage>
        <taxon>Bacteria</taxon>
        <taxon>Pseudomonadati</taxon>
        <taxon>Pseudomonadota</taxon>
        <taxon>Gammaproteobacteria</taxon>
        <taxon>Enterobacterales</taxon>
        <taxon>Morganellaceae</taxon>
        <taxon>Providencia</taxon>
    </lineage>
</organism>
<feature type="transmembrane region" description="Helical" evidence="1">
    <location>
        <begin position="43"/>
        <end position="63"/>
    </location>
</feature>
<dbReference type="AlphaFoldDB" id="A0A1S1HTU3"/>
<evidence type="ECO:0000256" key="1">
    <source>
        <dbReference type="SAM" id="Phobius"/>
    </source>
</evidence>
<evidence type="ECO:0000313" key="2">
    <source>
        <dbReference type="EMBL" id="OHT25478.1"/>
    </source>
</evidence>
<keyword evidence="1" id="KW-0472">Membrane</keyword>
<dbReference type="EMBL" id="LVIE01000024">
    <property type="protein sequence ID" value="OHT25478.1"/>
    <property type="molecule type" value="Genomic_DNA"/>
</dbReference>
<reference evidence="2 3" key="1">
    <citation type="submission" date="2016-03" db="EMBL/GenBank/DDBJ databases">
        <title>Genome sequence of Providencia stuartii strain, isolated from the salivary glands of larval Lucilia sericata.</title>
        <authorList>
            <person name="Yuan Y."/>
            <person name="Zhang Y."/>
            <person name="Fu S."/>
            <person name="Crippen T.L."/>
            <person name="Visi D."/>
            <person name="Benbow M.E."/>
            <person name="Allen M."/>
            <person name="Tomberlin J.K."/>
            <person name="Sze S.-H."/>
            <person name="Tarone A.M."/>
        </authorList>
    </citation>
    <scope>NUCLEOTIDE SEQUENCE [LARGE SCALE GENOMIC DNA]</scope>
    <source>
        <strain evidence="2 3">Crippen</strain>
    </source>
</reference>
<evidence type="ECO:0000313" key="3">
    <source>
        <dbReference type="Proteomes" id="UP000179588"/>
    </source>
</evidence>
<accession>A0A1S1HTU3</accession>
<keyword evidence="1" id="KW-1133">Transmembrane helix</keyword>
<gene>
    <name evidence="2" type="ORF">A3Q29_13090</name>
</gene>
<dbReference type="OrthoDB" id="6605300at2"/>
<name>A0A1S1HTU3_PROST</name>
<dbReference type="Proteomes" id="UP000179588">
    <property type="component" value="Unassembled WGS sequence"/>
</dbReference>
<keyword evidence="1" id="KW-0812">Transmembrane</keyword>
<sequence length="192" mass="22327">MVITFITMTTMKVPIILNMTSLQNVMITLVLQRGLIFEVNMKAKLFLLVLLLVCLPILSYYFLFYPKTIYCNAKIDSEFVNSADSYQLDYRIVYKKNKTGYFRITGYVHDEKKSAIYRVMNFKVLEKNNDLLTLKITSIRKSPQDNISDELFNKYFKVVSDDTIMYLNISSLKDGDYLISGTLGPYFICKSE</sequence>
<feature type="transmembrane region" description="Helical" evidence="1">
    <location>
        <begin position="12"/>
        <end position="31"/>
    </location>
</feature>
<keyword evidence="3" id="KW-1185">Reference proteome</keyword>
<protein>
    <submittedName>
        <fullName evidence="2">Uncharacterized protein</fullName>
    </submittedName>
</protein>